<keyword evidence="2" id="KW-1003">Cell membrane</keyword>
<dbReference type="Pfam" id="PF00482">
    <property type="entry name" value="T2SSF"/>
    <property type="match status" value="1"/>
</dbReference>
<feature type="transmembrane region" description="Helical" evidence="6">
    <location>
        <begin position="259"/>
        <end position="277"/>
    </location>
</feature>
<evidence type="ECO:0000313" key="8">
    <source>
        <dbReference type="EMBL" id="TMQ74098.1"/>
    </source>
</evidence>
<feature type="transmembrane region" description="Helical" evidence="6">
    <location>
        <begin position="91"/>
        <end position="111"/>
    </location>
</feature>
<comment type="subcellular location">
    <subcellularLocation>
        <location evidence="1">Cell membrane</location>
        <topology evidence="1">Multi-pass membrane protein</topology>
    </subcellularLocation>
</comment>
<name>A0A538UDX0_UNCEI</name>
<keyword evidence="4 6" id="KW-1133">Transmembrane helix</keyword>
<dbReference type="PANTHER" id="PTHR35007">
    <property type="entry name" value="INTEGRAL MEMBRANE PROTEIN-RELATED"/>
    <property type="match status" value="1"/>
</dbReference>
<feature type="domain" description="Type II secretion system protein GspF" evidence="7">
    <location>
        <begin position="151"/>
        <end position="275"/>
    </location>
</feature>
<dbReference type="PANTHER" id="PTHR35007:SF1">
    <property type="entry name" value="PILUS ASSEMBLY PROTEIN"/>
    <property type="match status" value="1"/>
</dbReference>
<evidence type="ECO:0000313" key="9">
    <source>
        <dbReference type="Proteomes" id="UP000319771"/>
    </source>
</evidence>
<reference evidence="8 9" key="1">
    <citation type="journal article" date="2019" name="Nat. Microbiol.">
        <title>Mediterranean grassland soil C-N compound turnover is dependent on rainfall and depth, and is mediated by genomically divergent microorganisms.</title>
        <authorList>
            <person name="Diamond S."/>
            <person name="Andeer P.F."/>
            <person name="Li Z."/>
            <person name="Crits-Christoph A."/>
            <person name="Burstein D."/>
            <person name="Anantharaman K."/>
            <person name="Lane K.R."/>
            <person name="Thomas B.C."/>
            <person name="Pan C."/>
            <person name="Northen T.R."/>
            <person name="Banfield J.F."/>
        </authorList>
    </citation>
    <scope>NUCLEOTIDE SEQUENCE [LARGE SCALE GENOMIC DNA]</scope>
    <source>
        <strain evidence="8">WS_11</strain>
    </source>
</reference>
<evidence type="ECO:0000256" key="6">
    <source>
        <dbReference type="SAM" id="Phobius"/>
    </source>
</evidence>
<protein>
    <recommendedName>
        <fullName evidence="7">Type II secretion system protein GspF domain-containing protein</fullName>
    </recommendedName>
</protein>
<organism evidence="8 9">
    <name type="scientific">Eiseniibacteriota bacterium</name>
    <dbReference type="NCBI Taxonomy" id="2212470"/>
    <lineage>
        <taxon>Bacteria</taxon>
        <taxon>Candidatus Eiseniibacteriota</taxon>
    </lineage>
</organism>
<comment type="caution">
    <text evidence="8">The sequence shown here is derived from an EMBL/GenBank/DDBJ whole genome shotgun (WGS) entry which is preliminary data.</text>
</comment>
<dbReference type="Proteomes" id="UP000319771">
    <property type="component" value="Unassembled WGS sequence"/>
</dbReference>
<evidence type="ECO:0000256" key="4">
    <source>
        <dbReference type="ARBA" id="ARBA00022989"/>
    </source>
</evidence>
<dbReference type="InterPro" id="IPR042094">
    <property type="entry name" value="T2SS_GspF_sf"/>
</dbReference>
<dbReference type="AlphaFoldDB" id="A0A538UDX0"/>
<evidence type="ECO:0000259" key="7">
    <source>
        <dbReference type="Pfam" id="PF00482"/>
    </source>
</evidence>
<sequence length="303" mass="33785">MFLAFAVLLFLAIVFGAAAVMAHHGGAGARALQGRLLNISRRTREAPKLQVERDVRYSSIDWLDTALRRVDIAQRLEMLIYQSGMSMRVGVLLFLIACSGMAGYFTGILAFHRVAPAVLFMVLGAPIPYAYVRYRKGKRMRSFAQEFPDALDLLVSALRAGLSFSAAMQIVAEESPDPVRGEFATTVEEQSLGLDFRETLVNLTRRVDSLDLRFFVTAVMLQRDTGGNLAEILQNTSALIRDRFRILGEIQTFTAQGRLTGWILLCLPLSIGLFMFVTTPEYFRPMIEGEAGLVIRKIVNIRV</sequence>
<proteinExistence type="predicted"/>
<evidence type="ECO:0000256" key="2">
    <source>
        <dbReference type="ARBA" id="ARBA00022475"/>
    </source>
</evidence>
<evidence type="ECO:0000256" key="3">
    <source>
        <dbReference type="ARBA" id="ARBA00022692"/>
    </source>
</evidence>
<feature type="transmembrane region" description="Helical" evidence="6">
    <location>
        <begin position="117"/>
        <end position="134"/>
    </location>
</feature>
<keyword evidence="5 6" id="KW-0472">Membrane</keyword>
<evidence type="ECO:0000256" key="1">
    <source>
        <dbReference type="ARBA" id="ARBA00004651"/>
    </source>
</evidence>
<dbReference type="GO" id="GO:0005886">
    <property type="term" value="C:plasma membrane"/>
    <property type="evidence" value="ECO:0007669"/>
    <property type="project" value="UniProtKB-SubCell"/>
</dbReference>
<evidence type="ECO:0000256" key="5">
    <source>
        <dbReference type="ARBA" id="ARBA00023136"/>
    </source>
</evidence>
<dbReference type="Gene3D" id="1.20.81.30">
    <property type="entry name" value="Type II secretion system (T2SS), domain F"/>
    <property type="match status" value="1"/>
</dbReference>
<dbReference type="InterPro" id="IPR018076">
    <property type="entry name" value="T2SS_GspF_dom"/>
</dbReference>
<accession>A0A538UDX0</accession>
<gene>
    <name evidence="8" type="ORF">E6K81_01240</name>
</gene>
<dbReference type="EMBL" id="VBPB01000014">
    <property type="protein sequence ID" value="TMQ74098.1"/>
    <property type="molecule type" value="Genomic_DNA"/>
</dbReference>
<keyword evidence="3 6" id="KW-0812">Transmembrane</keyword>